<reference evidence="1" key="1">
    <citation type="submission" date="2023-03" db="EMBL/GenBank/DDBJ databases">
        <title>Massive genome expansion in bonnet fungi (Mycena s.s.) driven by repeated elements and novel gene families across ecological guilds.</title>
        <authorList>
            <consortium name="Lawrence Berkeley National Laboratory"/>
            <person name="Harder C.B."/>
            <person name="Miyauchi S."/>
            <person name="Viragh M."/>
            <person name="Kuo A."/>
            <person name="Thoen E."/>
            <person name="Andreopoulos B."/>
            <person name="Lu D."/>
            <person name="Skrede I."/>
            <person name="Drula E."/>
            <person name="Henrissat B."/>
            <person name="Morin E."/>
            <person name="Kohler A."/>
            <person name="Barry K."/>
            <person name="LaButti K."/>
            <person name="Morin E."/>
            <person name="Salamov A."/>
            <person name="Lipzen A."/>
            <person name="Mereny Z."/>
            <person name="Hegedus B."/>
            <person name="Baldrian P."/>
            <person name="Stursova M."/>
            <person name="Weitz H."/>
            <person name="Taylor A."/>
            <person name="Grigoriev I.V."/>
            <person name="Nagy L.G."/>
            <person name="Martin F."/>
            <person name="Kauserud H."/>
        </authorList>
    </citation>
    <scope>NUCLEOTIDE SEQUENCE</scope>
    <source>
        <strain evidence="1">CBHHK182m</strain>
    </source>
</reference>
<evidence type="ECO:0000313" key="2">
    <source>
        <dbReference type="Proteomes" id="UP001215598"/>
    </source>
</evidence>
<comment type="caution">
    <text evidence="1">The sequence shown here is derived from an EMBL/GenBank/DDBJ whole genome shotgun (WGS) entry which is preliminary data.</text>
</comment>
<dbReference type="EMBL" id="JARKIB010000257">
    <property type="protein sequence ID" value="KAJ7719056.1"/>
    <property type="molecule type" value="Genomic_DNA"/>
</dbReference>
<accession>A0AAD7MIK2</accession>
<dbReference type="Proteomes" id="UP001215598">
    <property type="component" value="Unassembled WGS sequence"/>
</dbReference>
<gene>
    <name evidence="1" type="ORF">B0H16DRAFT_1475184</name>
</gene>
<evidence type="ECO:0000313" key="1">
    <source>
        <dbReference type="EMBL" id="KAJ7719056.1"/>
    </source>
</evidence>
<protein>
    <submittedName>
        <fullName evidence="1">Uncharacterized protein</fullName>
    </submittedName>
</protein>
<dbReference type="AlphaFoldDB" id="A0AAD7MIK2"/>
<organism evidence="1 2">
    <name type="scientific">Mycena metata</name>
    <dbReference type="NCBI Taxonomy" id="1033252"/>
    <lineage>
        <taxon>Eukaryota</taxon>
        <taxon>Fungi</taxon>
        <taxon>Dikarya</taxon>
        <taxon>Basidiomycota</taxon>
        <taxon>Agaricomycotina</taxon>
        <taxon>Agaricomycetes</taxon>
        <taxon>Agaricomycetidae</taxon>
        <taxon>Agaricales</taxon>
        <taxon>Marasmiineae</taxon>
        <taxon>Mycenaceae</taxon>
        <taxon>Mycena</taxon>
    </lineage>
</organism>
<sequence>MHSYKKVHFKRLSLRKVPRKGDTEQSPVGITTQPVIVHLNLCWATSSISPARAKKKALFMAFLELGDNGQLGKYRIFVGAPKKEWATLFGPFYKLERCAHTFLAIANAP</sequence>
<proteinExistence type="predicted"/>
<keyword evidence="2" id="KW-1185">Reference proteome</keyword>
<name>A0AAD7MIK2_9AGAR</name>